<dbReference type="GO" id="GO:0000976">
    <property type="term" value="F:transcription cis-regulatory region binding"/>
    <property type="evidence" value="ECO:0007669"/>
    <property type="project" value="TreeGrafter"/>
</dbReference>
<keyword evidence="5" id="KW-1185">Reference proteome</keyword>
<sequence length="210" mass="22291">MVRQSRADARRNQQTILRIADEIFQGSADGPAVSMNEIADAAGVGKATLFRNFGDRAGLLRSVLRARTDGIASAVRSGPPPLGPGSTPDARVRAVVEGLVRLKLDNLELVRAIEDTRQVAGAPTIFESDDYRWIHEVLAGELARLGDAVQPRLGAHAILALTRADLLACQVVQEKLPAEQVIDGILRVIDSLIVGVAEDSSVSGGSRSGQ</sequence>
<keyword evidence="1 2" id="KW-0238">DNA-binding</keyword>
<dbReference type="Proteomes" id="UP000535437">
    <property type="component" value="Unassembled WGS sequence"/>
</dbReference>
<proteinExistence type="predicted"/>
<feature type="domain" description="HTH tetR-type" evidence="3">
    <location>
        <begin position="10"/>
        <end position="71"/>
    </location>
</feature>
<dbReference type="InterPro" id="IPR009057">
    <property type="entry name" value="Homeodomain-like_sf"/>
</dbReference>
<dbReference type="AlphaFoldDB" id="A0A7Z0GPH4"/>
<evidence type="ECO:0000256" key="1">
    <source>
        <dbReference type="ARBA" id="ARBA00023125"/>
    </source>
</evidence>
<gene>
    <name evidence="4" type="ORF">HNR09_002114</name>
</gene>
<dbReference type="Pfam" id="PF00440">
    <property type="entry name" value="TetR_N"/>
    <property type="match status" value="1"/>
</dbReference>
<protein>
    <submittedName>
        <fullName evidence="4">AcrR family transcriptional regulator</fullName>
    </submittedName>
</protein>
<dbReference type="Gene3D" id="1.10.357.10">
    <property type="entry name" value="Tetracycline Repressor, domain 2"/>
    <property type="match status" value="1"/>
</dbReference>
<dbReference type="InterPro" id="IPR001647">
    <property type="entry name" value="HTH_TetR"/>
</dbReference>
<evidence type="ECO:0000313" key="5">
    <source>
        <dbReference type="Proteomes" id="UP000535437"/>
    </source>
</evidence>
<dbReference type="RefSeq" id="WP_179542008.1">
    <property type="nucleotide sequence ID" value="NZ_BAAALL010000005.1"/>
</dbReference>
<organism evidence="4 5">
    <name type="scientific">Nesterenkonia xinjiangensis</name>
    <dbReference type="NCBI Taxonomy" id="225327"/>
    <lineage>
        <taxon>Bacteria</taxon>
        <taxon>Bacillati</taxon>
        <taxon>Actinomycetota</taxon>
        <taxon>Actinomycetes</taxon>
        <taxon>Micrococcales</taxon>
        <taxon>Micrococcaceae</taxon>
        <taxon>Nesterenkonia</taxon>
    </lineage>
</organism>
<feature type="DNA-binding region" description="H-T-H motif" evidence="2">
    <location>
        <begin position="34"/>
        <end position="53"/>
    </location>
</feature>
<name>A0A7Z0GPH4_9MICC</name>
<evidence type="ECO:0000259" key="3">
    <source>
        <dbReference type="PROSITE" id="PS50977"/>
    </source>
</evidence>
<reference evidence="4 5" key="1">
    <citation type="submission" date="2020-07" db="EMBL/GenBank/DDBJ databases">
        <title>Sequencing the genomes of 1000 actinobacteria strains.</title>
        <authorList>
            <person name="Klenk H.-P."/>
        </authorList>
    </citation>
    <scope>NUCLEOTIDE SEQUENCE [LARGE SCALE GENOMIC DNA]</scope>
    <source>
        <strain evidence="4 5">DSM 15475</strain>
    </source>
</reference>
<dbReference type="SUPFAM" id="SSF46689">
    <property type="entry name" value="Homeodomain-like"/>
    <property type="match status" value="1"/>
</dbReference>
<dbReference type="PROSITE" id="PS50977">
    <property type="entry name" value="HTH_TETR_2"/>
    <property type="match status" value="1"/>
</dbReference>
<comment type="caution">
    <text evidence="4">The sequence shown here is derived from an EMBL/GenBank/DDBJ whole genome shotgun (WGS) entry which is preliminary data.</text>
</comment>
<evidence type="ECO:0000313" key="4">
    <source>
        <dbReference type="EMBL" id="NYJ78703.1"/>
    </source>
</evidence>
<dbReference type="PANTHER" id="PTHR30055:SF209">
    <property type="entry name" value="POSSIBLE TRANSCRIPTIONAL REGULATORY PROTEIN (PROBABLY TETR-FAMILY)"/>
    <property type="match status" value="1"/>
</dbReference>
<accession>A0A7Z0GPH4</accession>
<dbReference type="InterPro" id="IPR050109">
    <property type="entry name" value="HTH-type_TetR-like_transc_reg"/>
</dbReference>
<evidence type="ECO:0000256" key="2">
    <source>
        <dbReference type="PROSITE-ProRule" id="PRU00335"/>
    </source>
</evidence>
<dbReference type="PANTHER" id="PTHR30055">
    <property type="entry name" value="HTH-TYPE TRANSCRIPTIONAL REGULATOR RUTR"/>
    <property type="match status" value="1"/>
</dbReference>
<dbReference type="GO" id="GO:0003700">
    <property type="term" value="F:DNA-binding transcription factor activity"/>
    <property type="evidence" value="ECO:0007669"/>
    <property type="project" value="TreeGrafter"/>
</dbReference>
<dbReference type="EMBL" id="JACCFY010000001">
    <property type="protein sequence ID" value="NYJ78703.1"/>
    <property type="molecule type" value="Genomic_DNA"/>
</dbReference>